<keyword evidence="2" id="KW-1185">Reference proteome</keyword>
<dbReference type="KEGG" id="brz:CFK38_14720"/>
<organism evidence="1 2">
    <name type="scientific">Brachybacterium vulturis</name>
    <dbReference type="NCBI Taxonomy" id="2017484"/>
    <lineage>
        <taxon>Bacteria</taxon>
        <taxon>Bacillati</taxon>
        <taxon>Actinomycetota</taxon>
        <taxon>Actinomycetes</taxon>
        <taxon>Micrococcales</taxon>
        <taxon>Dermabacteraceae</taxon>
        <taxon>Brachybacterium</taxon>
    </lineage>
</organism>
<gene>
    <name evidence="1" type="ORF">CFK38_14720</name>
</gene>
<dbReference type="EMBL" id="CP023563">
    <property type="protein sequence ID" value="ATG52638.1"/>
    <property type="molecule type" value="Genomic_DNA"/>
</dbReference>
<evidence type="ECO:0000313" key="2">
    <source>
        <dbReference type="Proteomes" id="UP000218165"/>
    </source>
</evidence>
<reference evidence="2" key="1">
    <citation type="submission" date="2017-09" db="EMBL/GenBank/DDBJ databases">
        <title>Brachybacterium sp. VM2412.</title>
        <authorList>
            <person name="Tak E.J."/>
            <person name="Bae J.-W."/>
        </authorList>
    </citation>
    <scope>NUCLEOTIDE SEQUENCE [LARGE SCALE GENOMIC DNA]</scope>
    <source>
        <strain evidence="2">VM2412</strain>
    </source>
</reference>
<sequence>MTDTALPPLDLNLFPPAWLVAMLAWDHDCHAHLPHRISPAGIPLAPNGHPAVLLAVVRALGDPSPLDVTADDLAAAAEGADLTITQHAELPAALASFTAWACPRGVLDGDPLPAPTDAAPLRLVHPDATPHQAPAASTAPDYLTAAEAEHDHLTRDPDAHPLAILDAEDRLRAAQADARANGDHDHPEH</sequence>
<evidence type="ECO:0000313" key="1">
    <source>
        <dbReference type="EMBL" id="ATG52638.1"/>
    </source>
</evidence>
<dbReference type="RefSeq" id="WP_096803748.1">
    <property type="nucleotide sequence ID" value="NZ_CP023563.1"/>
</dbReference>
<dbReference type="Proteomes" id="UP000218165">
    <property type="component" value="Chromosome"/>
</dbReference>
<name>A0A291GR10_9MICO</name>
<accession>A0A291GR10</accession>
<dbReference type="AlphaFoldDB" id="A0A291GR10"/>
<protein>
    <submittedName>
        <fullName evidence="1">Uncharacterized protein</fullName>
    </submittedName>
</protein>
<proteinExistence type="predicted"/>